<dbReference type="Gene3D" id="3.50.50.60">
    <property type="entry name" value="FAD/NAD(P)-binding domain"/>
    <property type="match status" value="1"/>
</dbReference>
<keyword evidence="6" id="KW-1185">Reference proteome</keyword>
<dbReference type="EMBL" id="CP003630">
    <property type="protein sequence ID" value="AFZ21614.1"/>
    <property type="molecule type" value="Genomic_DNA"/>
</dbReference>
<organism evidence="5 6">
    <name type="scientific">Allocoleopsis franciscana PCC 7113</name>
    <dbReference type="NCBI Taxonomy" id="1173027"/>
    <lineage>
        <taxon>Bacteria</taxon>
        <taxon>Bacillati</taxon>
        <taxon>Cyanobacteriota</taxon>
        <taxon>Cyanophyceae</taxon>
        <taxon>Coleofasciculales</taxon>
        <taxon>Coleofasciculaceae</taxon>
        <taxon>Allocoleopsis</taxon>
        <taxon>Allocoleopsis franciscana</taxon>
    </lineage>
</organism>
<feature type="region of interest" description="Disordered" evidence="3">
    <location>
        <begin position="88"/>
        <end position="116"/>
    </location>
</feature>
<dbReference type="GO" id="GO:0071949">
    <property type="term" value="F:FAD binding"/>
    <property type="evidence" value="ECO:0007669"/>
    <property type="project" value="InterPro"/>
</dbReference>
<dbReference type="Pfam" id="PF01494">
    <property type="entry name" value="FAD_binding_3"/>
    <property type="match status" value="2"/>
</dbReference>
<dbReference type="GO" id="GO:0004497">
    <property type="term" value="F:monooxygenase activity"/>
    <property type="evidence" value="ECO:0007669"/>
    <property type="project" value="UniProtKB-KW"/>
</dbReference>
<evidence type="ECO:0000259" key="4">
    <source>
        <dbReference type="Pfam" id="PF01494"/>
    </source>
</evidence>
<dbReference type="Proteomes" id="UP000010471">
    <property type="component" value="Chromosome"/>
</dbReference>
<feature type="domain" description="FAD-binding" evidence="4">
    <location>
        <begin position="381"/>
        <end position="480"/>
    </location>
</feature>
<feature type="domain" description="FAD-binding" evidence="4">
    <location>
        <begin position="20"/>
        <end position="52"/>
    </location>
</feature>
<dbReference type="SUPFAM" id="SSF51905">
    <property type="entry name" value="FAD/NAD(P)-binding domain"/>
    <property type="match status" value="1"/>
</dbReference>
<dbReference type="RefSeq" id="WP_015185743.1">
    <property type="nucleotide sequence ID" value="NC_019738.1"/>
</dbReference>
<dbReference type="InterPro" id="IPR050493">
    <property type="entry name" value="FAD-dep_Monooxygenase_BioMet"/>
</dbReference>
<dbReference type="STRING" id="1173027.Mic7113_6014"/>
<keyword evidence="1" id="KW-0560">Oxidoreductase</keyword>
<evidence type="ECO:0000313" key="5">
    <source>
        <dbReference type="EMBL" id="AFZ21614.1"/>
    </source>
</evidence>
<dbReference type="InterPro" id="IPR036188">
    <property type="entry name" value="FAD/NAD-bd_sf"/>
</dbReference>
<dbReference type="AlphaFoldDB" id="K9WPC1"/>
<evidence type="ECO:0000256" key="3">
    <source>
        <dbReference type="SAM" id="MobiDB-lite"/>
    </source>
</evidence>
<accession>K9WPC1</accession>
<dbReference type="PANTHER" id="PTHR13789">
    <property type="entry name" value="MONOOXYGENASE"/>
    <property type="match status" value="1"/>
</dbReference>
<dbReference type="KEGG" id="mic:Mic7113_6014"/>
<dbReference type="PRINTS" id="PR00420">
    <property type="entry name" value="RNGMNOXGNASE"/>
</dbReference>
<reference evidence="5 6" key="1">
    <citation type="submission" date="2012-06" db="EMBL/GenBank/DDBJ databases">
        <title>Finished chromosome of genome of Microcoleus sp. PCC 7113.</title>
        <authorList>
            <consortium name="US DOE Joint Genome Institute"/>
            <person name="Gugger M."/>
            <person name="Coursin T."/>
            <person name="Rippka R."/>
            <person name="Tandeau De Marsac N."/>
            <person name="Huntemann M."/>
            <person name="Wei C.-L."/>
            <person name="Han J."/>
            <person name="Detter J.C."/>
            <person name="Han C."/>
            <person name="Tapia R."/>
            <person name="Chen A."/>
            <person name="Kyrpides N."/>
            <person name="Mavromatis K."/>
            <person name="Markowitz V."/>
            <person name="Szeto E."/>
            <person name="Ivanova N."/>
            <person name="Pagani I."/>
            <person name="Pati A."/>
            <person name="Goodwin L."/>
            <person name="Nordberg H.P."/>
            <person name="Cantor M.N."/>
            <person name="Hua S.X."/>
            <person name="Woyke T."/>
            <person name="Kerfeld C.A."/>
        </authorList>
    </citation>
    <scope>NUCLEOTIDE SEQUENCE [LARGE SCALE GENOMIC DNA]</scope>
    <source>
        <strain evidence="5 6">PCC 7113</strain>
    </source>
</reference>
<keyword evidence="2" id="KW-0503">Monooxygenase</keyword>
<proteinExistence type="predicted"/>
<evidence type="ECO:0000313" key="6">
    <source>
        <dbReference type="Proteomes" id="UP000010471"/>
    </source>
</evidence>
<dbReference type="HOGENOM" id="CLU_557717_0_0_3"/>
<dbReference type="PATRIC" id="fig|1173027.3.peg.6661"/>
<name>K9WPC1_9CYAN</name>
<gene>
    <name evidence="5" type="ORF">Mic7113_6014</name>
</gene>
<evidence type="ECO:0000256" key="2">
    <source>
        <dbReference type="ARBA" id="ARBA00023033"/>
    </source>
</evidence>
<dbReference type="eggNOG" id="COG0654">
    <property type="taxonomic scope" value="Bacteria"/>
</dbReference>
<dbReference type="PANTHER" id="PTHR13789:SF309">
    <property type="entry name" value="PUTATIVE (AFU_ORTHOLOGUE AFUA_6G14510)-RELATED"/>
    <property type="match status" value="1"/>
</dbReference>
<protein>
    <submittedName>
        <fullName evidence="5">2-polyprenyl-6-methoxyphenol hydroxylase-like oxidoreductase</fullName>
    </submittedName>
</protein>
<sequence>MTTQSNLLEDVFNTISPEIYDVVIIGAGPVGLATAIGLRKRGIENILVVDQTRAFRPVGQVLDLLPNGLKSLKYLSVEAYEEVKRAGNRLLNSNPSKDEETAGIGQEPKPPKASPRWVQKNFQGQEISSISLKFDDWFQEYGEGRVSIAWYDLQTILRNLLPQDRVRANHRCINVVEEPEQSCVRVDCISDTSLETNPYAHWVDGQKLEEMSPQNGEQTSQPLDTKSIRARLVVAADGINSTVRRILYADSPYSAFARPEYSGFAAIGCREIIDIPKNLCGELEETYFQESPVLTISNDEISGDSADIESPRIILFHRPSGQVGYLIHLPLPVESLQGKSSRSLIDLAVQELEKANFPNVLKQLVRLSSPDNMLQRPYYIHRATVSDAIPLPRTANPHAKDHSVTLQTPWSNGRVVLVGDAAHGMPPFMAQGANQGLEDALAVVTLIAKIAQENNWDNTQALTQAFEKYEQLRRPFMVRIQQATLKPMSYRSEKDRQEYNQQVYCRNFEQVIEALL</sequence>
<evidence type="ECO:0000256" key="1">
    <source>
        <dbReference type="ARBA" id="ARBA00023002"/>
    </source>
</evidence>
<dbReference type="InterPro" id="IPR002938">
    <property type="entry name" value="FAD-bd"/>
</dbReference>